<comment type="caution">
    <text evidence="2">The sequence shown here is derived from an EMBL/GenBank/DDBJ whole genome shotgun (WGS) entry which is preliminary data.</text>
</comment>
<organism evidence="2 3">
    <name type="scientific">Rhizoctonia solani</name>
    <dbReference type="NCBI Taxonomy" id="456999"/>
    <lineage>
        <taxon>Eukaryota</taxon>
        <taxon>Fungi</taxon>
        <taxon>Dikarya</taxon>
        <taxon>Basidiomycota</taxon>
        <taxon>Agaricomycotina</taxon>
        <taxon>Agaricomycetes</taxon>
        <taxon>Cantharellales</taxon>
        <taxon>Ceratobasidiaceae</taxon>
        <taxon>Rhizoctonia</taxon>
    </lineage>
</organism>
<proteinExistence type="predicted"/>
<dbReference type="AlphaFoldDB" id="A0A8H3DD15"/>
<name>A0A8H3DD15_9AGAM</name>
<reference evidence="2" key="1">
    <citation type="submission" date="2021-01" db="EMBL/GenBank/DDBJ databases">
        <authorList>
            <person name="Kaushik A."/>
        </authorList>
    </citation>
    <scope>NUCLEOTIDE SEQUENCE</scope>
    <source>
        <strain evidence="2">AG3-1AP</strain>
    </source>
</reference>
<protein>
    <recommendedName>
        <fullName evidence="4">Laminin domain protein</fullName>
    </recommendedName>
</protein>
<feature type="compositionally biased region" description="Polar residues" evidence="1">
    <location>
        <begin position="190"/>
        <end position="209"/>
    </location>
</feature>
<accession>A0A8H3DD15</accession>
<sequence length="606" mass="67116">MAAIMILPNQTVLTPPGLPSYLRTLHELQPIVGKPTDEEVKAIHAVIRALNSIVHLYTVYDPNLSVQLSQHLFGAQMAVYQANHSMSMLPGNVYTPPTLPPHIPSTLNPVTGTPSIDDIKTAQSALRTAESLVTSPQMFDANLNLNLSQHLFDLQFARYIHDLTQGEPVPGDRSGPPFVSQPIQAPQDDFSVNSPGPNSDSEEQIQNTPVARPEQVRELPSEIGQLGEIMKEMRDATRESKGVLDNMNRMLMSIKRDQLMVRPLGTYHVVQTDPLNQQGTLASESGLPQLRCYSYPNSGRVQVSLNDDQIARYLEFFGVGAALINEDEEIKLVDGKKDEAERLLLAQDKSVFIPPELPLHIPGALNQVVGAPSDEEIKSAQSALRNVENLSISPQLFDADLSMRLSQHFFNLQFARYMRESSAGQFVSESEPEGACLTESRPIQETRENLTTSCHGEASGLQRGGNIASVSEAGEVSQAHSGLPQLGEAMKRIQDVLENMDRILTLIKRDQSTIGCVDKYYHIYKNPLNQQGRAASECGLPRLRYGFYDKTWKFGLWMTSDQIAGYLKFFNIGSDLIQLEDEGEPRLLDGKGAEAEQLLLNYIDAQ</sequence>
<evidence type="ECO:0000256" key="1">
    <source>
        <dbReference type="SAM" id="MobiDB-lite"/>
    </source>
</evidence>
<evidence type="ECO:0000313" key="3">
    <source>
        <dbReference type="Proteomes" id="UP000663831"/>
    </source>
</evidence>
<evidence type="ECO:0000313" key="2">
    <source>
        <dbReference type="EMBL" id="CAE6518150.1"/>
    </source>
</evidence>
<gene>
    <name evidence="2" type="ORF">RDB_LOCUS140185</name>
</gene>
<dbReference type="EMBL" id="CAJMWV010006027">
    <property type="protein sequence ID" value="CAE6518150.1"/>
    <property type="molecule type" value="Genomic_DNA"/>
</dbReference>
<feature type="region of interest" description="Disordered" evidence="1">
    <location>
        <begin position="165"/>
        <end position="218"/>
    </location>
</feature>
<evidence type="ECO:0008006" key="4">
    <source>
        <dbReference type="Google" id="ProtNLM"/>
    </source>
</evidence>
<dbReference type="Proteomes" id="UP000663831">
    <property type="component" value="Unassembled WGS sequence"/>
</dbReference>